<accession>A0ABV0GZ60</accession>
<dbReference type="EC" id="1.-.-.-" evidence="2"/>
<organism evidence="2 3">
    <name type="scientific">Paenarthrobacter nicotinovorans</name>
    <name type="common">Arthrobacter nicotinovorans</name>
    <dbReference type="NCBI Taxonomy" id="29320"/>
    <lineage>
        <taxon>Bacteria</taxon>
        <taxon>Bacillati</taxon>
        <taxon>Actinomycetota</taxon>
        <taxon>Actinomycetes</taxon>
        <taxon>Micrococcales</taxon>
        <taxon>Micrococcaceae</taxon>
        <taxon>Paenarthrobacter</taxon>
    </lineage>
</organism>
<comment type="similarity">
    <text evidence="1">Belongs to the short-chain dehydrogenases/reductases (SDR) family.</text>
</comment>
<dbReference type="InterPro" id="IPR002347">
    <property type="entry name" value="SDR_fam"/>
</dbReference>
<dbReference type="Pfam" id="PF13561">
    <property type="entry name" value="adh_short_C2"/>
    <property type="match status" value="1"/>
</dbReference>
<keyword evidence="3" id="KW-1185">Reference proteome</keyword>
<dbReference type="InterPro" id="IPR036291">
    <property type="entry name" value="NAD(P)-bd_dom_sf"/>
</dbReference>
<dbReference type="RefSeq" id="WP_026540401.1">
    <property type="nucleotide sequence ID" value="NZ_JBBMFV010000004.1"/>
</dbReference>
<dbReference type="PRINTS" id="PR00081">
    <property type="entry name" value="GDHRDH"/>
</dbReference>
<proteinExistence type="inferred from homology"/>
<dbReference type="PRINTS" id="PR00080">
    <property type="entry name" value="SDRFAMILY"/>
</dbReference>
<keyword evidence="2" id="KW-0560">Oxidoreductase</keyword>
<dbReference type="Gene3D" id="3.40.50.720">
    <property type="entry name" value="NAD(P)-binding Rossmann-like Domain"/>
    <property type="match status" value="1"/>
</dbReference>
<dbReference type="CDD" id="cd05233">
    <property type="entry name" value="SDR_c"/>
    <property type="match status" value="1"/>
</dbReference>
<evidence type="ECO:0000256" key="1">
    <source>
        <dbReference type="ARBA" id="ARBA00006484"/>
    </source>
</evidence>
<gene>
    <name evidence="2" type="ORF">V3C41_19870</name>
</gene>
<name>A0ABV0GZ60_PAENI</name>
<reference evidence="2 3" key="1">
    <citation type="journal article" date="2024" name="Appl. Microbiol. Biotechnol.">
        <title>Biosynthetic gene clusters with biotechnological applications in novel Antarctic isolates from Actinomycetota.</title>
        <authorList>
            <person name="Bruna P."/>
            <person name="Nunez-Montero K."/>
            <person name="Contreras M.J."/>
            <person name="Leal K."/>
            <person name="Garcia M."/>
            <person name="Abanto M."/>
            <person name="Barrientos L."/>
        </authorList>
    </citation>
    <scope>NUCLEOTIDE SEQUENCE [LARGE SCALE GENOMIC DNA]</scope>
    <source>
        <strain evidence="2 3">Se16.17</strain>
    </source>
</reference>
<dbReference type="EMBL" id="JBBMFV010000004">
    <property type="protein sequence ID" value="MEO3943336.1"/>
    <property type="molecule type" value="Genomic_DNA"/>
</dbReference>
<sequence>MQEAKVVVVTGAGSGLGAAIADTFAGQGATVVRGDIRYEGERDSRLFLDLDVADSTSWEDFASSVERRFGAISVLVNNAGVSIRTDLLRTSDEKWDQIIRTNLWAPWKGIKVFSPQLQQTNGTVINVGSIYGETVPPMTGELPASVAYQVSKAGLHRLTKVAAVELATMGIRVNAVMPGVFRTPLLEDLPDSEARLRIAGAPMNRAGQVQELAAAVAFLASNESSFVTGALLPVDGGYLAAS</sequence>
<dbReference type="PANTHER" id="PTHR42760">
    <property type="entry name" value="SHORT-CHAIN DEHYDROGENASES/REDUCTASES FAMILY MEMBER"/>
    <property type="match status" value="1"/>
</dbReference>
<protein>
    <submittedName>
        <fullName evidence="2">SDR family oxidoreductase</fullName>
        <ecNumber evidence="2">1.-.-.-</ecNumber>
    </submittedName>
</protein>
<evidence type="ECO:0000313" key="2">
    <source>
        <dbReference type="EMBL" id="MEO3943336.1"/>
    </source>
</evidence>
<evidence type="ECO:0000313" key="3">
    <source>
        <dbReference type="Proteomes" id="UP001448614"/>
    </source>
</evidence>
<dbReference type="Proteomes" id="UP001448614">
    <property type="component" value="Unassembled WGS sequence"/>
</dbReference>
<comment type="caution">
    <text evidence="2">The sequence shown here is derived from an EMBL/GenBank/DDBJ whole genome shotgun (WGS) entry which is preliminary data.</text>
</comment>
<dbReference type="GO" id="GO:0016491">
    <property type="term" value="F:oxidoreductase activity"/>
    <property type="evidence" value="ECO:0007669"/>
    <property type="project" value="UniProtKB-KW"/>
</dbReference>
<dbReference type="SUPFAM" id="SSF51735">
    <property type="entry name" value="NAD(P)-binding Rossmann-fold domains"/>
    <property type="match status" value="1"/>
</dbReference>